<feature type="compositionally biased region" description="Basic and acidic residues" evidence="5">
    <location>
        <begin position="642"/>
        <end position="658"/>
    </location>
</feature>
<feature type="compositionally biased region" description="Polar residues" evidence="5">
    <location>
        <begin position="194"/>
        <end position="204"/>
    </location>
</feature>
<evidence type="ECO:0000313" key="8">
    <source>
        <dbReference type="Proteomes" id="UP001199106"/>
    </source>
</evidence>
<feature type="region of interest" description="Disordered" evidence="5">
    <location>
        <begin position="642"/>
        <end position="673"/>
    </location>
</feature>
<name>A0AAD4FE24_9PLEO</name>
<keyword evidence="2 4" id="KW-0863">Zinc-finger</keyword>
<keyword evidence="8" id="KW-1185">Reference proteome</keyword>
<evidence type="ECO:0000313" key="7">
    <source>
        <dbReference type="EMBL" id="KAG9187926.1"/>
    </source>
</evidence>
<dbReference type="SUPFAM" id="SSF90229">
    <property type="entry name" value="CCCH zinc finger"/>
    <property type="match status" value="1"/>
</dbReference>
<gene>
    <name evidence="7" type="ORF">G6011_05797</name>
</gene>
<accession>A0AAD4FE24</accession>
<feature type="compositionally biased region" description="Basic and acidic residues" evidence="5">
    <location>
        <begin position="434"/>
        <end position="454"/>
    </location>
</feature>
<evidence type="ECO:0000256" key="2">
    <source>
        <dbReference type="ARBA" id="ARBA00022771"/>
    </source>
</evidence>
<feature type="compositionally biased region" description="Polar residues" evidence="5">
    <location>
        <begin position="213"/>
        <end position="222"/>
    </location>
</feature>
<dbReference type="GO" id="GO:0008270">
    <property type="term" value="F:zinc ion binding"/>
    <property type="evidence" value="ECO:0007669"/>
    <property type="project" value="UniProtKB-KW"/>
</dbReference>
<evidence type="ECO:0000256" key="5">
    <source>
        <dbReference type="SAM" id="MobiDB-lite"/>
    </source>
</evidence>
<evidence type="ECO:0000256" key="4">
    <source>
        <dbReference type="PROSITE-ProRule" id="PRU00723"/>
    </source>
</evidence>
<keyword evidence="3 4" id="KW-0862">Zinc</keyword>
<evidence type="ECO:0000256" key="1">
    <source>
        <dbReference type="ARBA" id="ARBA00022723"/>
    </source>
</evidence>
<feature type="zinc finger region" description="C3H1-type" evidence="4">
    <location>
        <begin position="463"/>
        <end position="486"/>
    </location>
</feature>
<organism evidence="7 8">
    <name type="scientific">Alternaria panax</name>
    <dbReference type="NCBI Taxonomy" id="48097"/>
    <lineage>
        <taxon>Eukaryota</taxon>
        <taxon>Fungi</taxon>
        <taxon>Dikarya</taxon>
        <taxon>Ascomycota</taxon>
        <taxon>Pezizomycotina</taxon>
        <taxon>Dothideomycetes</taxon>
        <taxon>Pleosporomycetidae</taxon>
        <taxon>Pleosporales</taxon>
        <taxon>Pleosporineae</taxon>
        <taxon>Pleosporaceae</taxon>
        <taxon>Alternaria</taxon>
        <taxon>Alternaria sect. Panax</taxon>
    </lineage>
</organism>
<dbReference type="EMBL" id="JAANER010000007">
    <property type="protein sequence ID" value="KAG9187926.1"/>
    <property type="molecule type" value="Genomic_DNA"/>
</dbReference>
<feature type="compositionally biased region" description="Low complexity" evidence="5">
    <location>
        <begin position="323"/>
        <end position="332"/>
    </location>
</feature>
<proteinExistence type="predicted"/>
<feature type="region of interest" description="Disordered" evidence="5">
    <location>
        <begin position="177"/>
        <end position="246"/>
    </location>
</feature>
<feature type="region of interest" description="Disordered" evidence="5">
    <location>
        <begin position="1"/>
        <end position="33"/>
    </location>
</feature>
<feature type="domain" description="C3H1-type" evidence="6">
    <location>
        <begin position="463"/>
        <end position="486"/>
    </location>
</feature>
<dbReference type="InterPro" id="IPR036855">
    <property type="entry name" value="Znf_CCCH_sf"/>
</dbReference>
<comment type="caution">
    <text evidence="7">The sequence shown here is derived from an EMBL/GenBank/DDBJ whole genome shotgun (WGS) entry which is preliminary data.</text>
</comment>
<sequence>MAFRMGKRKAEDSNSTSNSARNVRPRSEDSFPLPGPLILPETCQYQLKVLANIPENLPFFTMTALTIAKSCALESQATPYLVSTLIEALRDEGADEKKVDTARALWENSSNLCKAKEIGAMLGTVDILQKGLYFLIEGAKECSSSQVTAQLQRRLNAAIAECLAGKDDDIRVENAVSESAAPTNLEGCQGAPRSMNNGQKQSSEAPKLVPNYLSYNDDSSASRIDGPQSRASKEDKTGSVAREATSADLDTIDQLISDEANAAKARPSTAPYWGIQQDSVNFDSQSKADILALLEADLGGPVGPSATDWLRQESSNALDTEVSSSKSLPSESFNKQPADGAKDLPTPSNTSKYLKAVPSINGAPPIRDARMPSTDVEYNEALKREPRVKTEYMYSGSDRVSSDQAGLNLTYGTASTGNDGYKLVISGHTQSKRRLPDRPLSKRPSSESIHDKEPTQSTPDCLTCFFWFSRGFCERGDRCKYRHQLQDYVASCPKSGGMPIKVIPMSTMEGTRKATLASDPSHVSVRDRRNDPKSNFDAALTDTPILDLLLDDCIPIEPGSASRVISSIISNIRARKDRSQGDFVTELYDYKGKPSNFDLYRHSGLPSKLGGAMTKVSYNPDHTRRRLDEILRPFVEANKNKFPDLPERTFKKQREEGGRSQANWPWKNSSEKF</sequence>
<keyword evidence="1 4" id="KW-0479">Metal-binding</keyword>
<dbReference type="Proteomes" id="UP001199106">
    <property type="component" value="Unassembled WGS sequence"/>
</dbReference>
<feature type="region of interest" description="Disordered" evidence="5">
    <location>
        <begin position="314"/>
        <end position="373"/>
    </location>
</feature>
<feature type="region of interest" description="Disordered" evidence="5">
    <location>
        <begin position="427"/>
        <end position="457"/>
    </location>
</feature>
<reference evidence="7" key="1">
    <citation type="submission" date="2021-07" db="EMBL/GenBank/DDBJ databases">
        <title>Genome Resource of American Ginseng Black Spot Pathogen Alternaria panax.</title>
        <authorList>
            <person name="Qiu C."/>
            <person name="Wang W."/>
            <person name="Liu Z."/>
        </authorList>
    </citation>
    <scope>NUCLEOTIDE SEQUENCE</scope>
    <source>
        <strain evidence="7">BNCC115425</strain>
    </source>
</reference>
<evidence type="ECO:0000259" key="6">
    <source>
        <dbReference type="PROSITE" id="PS50103"/>
    </source>
</evidence>
<dbReference type="PROSITE" id="PS50103">
    <property type="entry name" value="ZF_C3H1"/>
    <property type="match status" value="1"/>
</dbReference>
<dbReference type="AlphaFoldDB" id="A0AAD4FE24"/>
<feature type="compositionally biased region" description="Polar residues" evidence="5">
    <location>
        <begin position="660"/>
        <end position="673"/>
    </location>
</feature>
<dbReference type="InterPro" id="IPR000571">
    <property type="entry name" value="Znf_CCCH"/>
</dbReference>
<evidence type="ECO:0000256" key="3">
    <source>
        <dbReference type="ARBA" id="ARBA00022833"/>
    </source>
</evidence>
<protein>
    <recommendedName>
        <fullName evidence="6">C3H1-type domain-containing protein</fullName>
    </recommendedName>
</protein>